<reference evidence="2 4" key="1">
    <citation type="journal article" date="2019" name="Sci. Rep.">
        <title>Orb-weaving spider Araneus ventricosus genome elucidates the spidroin gene catalogue.</title>
        <authorList>
            <person name="Kono N."/>
            <person name="Nakamura H."/>
            <person name="Ohtoshi R."/>
            <person name="Moran D.A.P."/>
            <person name="Shinohara A."/>
            <person name="Yoshida Y."/>
            <person name="Fujiwara M."/>
            <person name="Mori M."/>
            <person name="Tomita M."/>
            <person name="Arakawa K."/>
        </authorList>
    </citation>
    <scope>NUCLEOTIDE SEQUENCE [LARGE SCALE GENOMIC DNA]</scope>
</reference>
<protein>
    <submittedName>
        <fullName evidence="2">Transposable element Tc1 transposase</fullName>
    </submittedName>
</protein>
<feature type="region of interest" description="Disordered" evidence="1">
    <location>
        <begin position="80"/>
        <end position="104"/>
    </location>
</feature>
<sequence>MLLGTDGIQWIRRTEGTGFYPKYQIPKMKNGSKTVMVWGCVSRLGMGPLRRIQEIMDKIQYEDILENTMRPYASNSLGRGFIFQQDNDPKPDPNTSRTRSPAVI</sequence>
<dbReference type="GO" id="GO:0003676">
    <property type="term" value="F:nucleic acid binding"/>
    <property type="evidence" value="ECO:0007669"/>
    <property type="project" value="InterPro"/>
</dbReference>
<name>A0A4Y2HRE8_ARAVE</name>
<dbReference type="Proteomes" id="UP000499080">
    <property type="component" value="Unassembled WGS sequence"/>
</dbReference>
<evidence type="ECO:0000313" key="4">
    <source>
        <dbReference type="Proteomes" id="UP000499080"/>
    </source>
</evidence>
<dbReference type="Gene3D" id="3.30.420.10">
    <property type="entry name" value="Ribonuclease H-like superfamily/Ribonuclease H"/>
    <property type="match status" value="1"/>
</dbReference>
<keyword evidence="4" id="KW-1185">Reference proteome</keyword>
<organism evidence="2 4">
    <name type="scientific">Araneus ventricosus</name>
    <name type="common">Orbweaver spider</name>
    <name type="synonym">Epeira ventricosa</name>
    <dbReference type="NCBI Taxonomy" id="182803"/>
    <lineage>
        <taxon>Eukaryota</taxon>
        <taxon>Metazoa</taxon>
        <taxon>Ecdysozoa</taxon>
        <taxon>Arthropoda</taxon>
        <taxon>Chelicerata</taxon>
        <taxon>Arachnida</taxon>
        <taxon>Araneae</taxon>
        <taxon>Araneomorphae</taxon>
        <taxon>Entelegynae</taxon>
        <taxon>Araneoidea</taxon>
        <taxon>Araneidae</taxon>
        <taxon>Araneus</taxon>
    </lineage>
</organism>
<evidence type="ECO:0000313" key="3">
    <source>
        <dbReference type="EMBL" id="GBM67843.1"/>
    </source>
</evidence>
<gene>
    <name evidence="2" type="primary">tc1a_138</name>
    <name evidence="3" type="synonym">tc1a_92</name>
    <name evidence="3" type="ORF">AVEN_12907_1</name>
    <name evidence="2" type="ORF">AVEN_256375_1</name>
</gene>
<accession>A0A4Y2HRE8</accession>
<feature type="compositionally biased region" description="Polar residues" evidence="1">
    <location>
        <begin position="93"/>
        <end position="104"/>
    </location>
</feature>
<dbReference type="EMBL" id="BGPR01103890">
    <property type="protein sequence ID" value="GBM67843.1"/>
    <property type="molecule type" value="Genomic_DNA"/>
</dbReference>
<evidence type="ECO:0000313" key="2">
    <source>
        <dbReference type="EMBL" id="GBM67842.1"/>
    </source>
</evidence>
<dbReference type="OrthoDB" id="6437518at2759"/>
<evidence type="ECO:0000256" key="1">
    <source>
        <dbReference type="SAM" id="MobiDB-lite"/>
    </source>
</evidence>
<comment type="caution">
    <text evidence="2">The sequence shown here is derived from an EMBL/GenBank/DDBJ whole genome shotgun (WGS) entry which is preliminary data.</text>
</comment>
<dbReference type="EMBL" id="BGPR01103889">
    <property type="protein sequence ID" value="GBM67842.1"/>
    <property type="molecule type" value="Genomic_DNA"/>
</dbReference>
<dbReference type="AlphaFoldDB" id="A0A4Y2HRE8"/>
<dbReference type="InterPro" id="IPR036397">
    <property type="entry name" value="RNaseH_sf"/>
</dbReference>
<proteinExistence type="predicted"/>